<organism evidence="2 3">
    <name type="scientific">Gopherus evgoodei</name>
    <name type="common">Goodes thornscrub tortoise</name>
    <dbReference type="NCBI Taxonomy" id="1825980"/>
    <lineage>
        <taxon>Eukaryota</taxon>
        <taxon>Metazoa</taxon>
        <taxon>Chordata</taxon>
        <taxon>Craniata</taxon>
        <taxon>Vertebrata</taxon>
        <taxon>Euteleostomi</taxon>
        <taxon>Archelosauria</taxon>
        <taxon>Testudinata</taxon>
        <taxon>Testudines</taxon>
        <taxon>Cryptodira</taxon>
        <taxon>Durocryptodira</taxon>
        <taxon>Testudinoidea</taxon>
        <taxon>Testudinidae</taxon>
        <taxon>Gopherus</taxon>
    </lineage>
</organism>
<accession>A0A8C5F311</accession>
<feature type="region of interest" description="Disordered" evidence="1">
    <location>
        <begin position="1"/>
        <end position="91"/>
    </location>
</feature>
<name>A0A8C5F311_9SAUR</name>
<evidence type="ECO:0000256" key="1">
    <source>
        <dbReference type="SAM" id="MobiDB-lite"/>
    </source>
</evidence>
<dbReference type="GeneTree" id="ENSGT00940000160369"/>
<dbReference type="Ensembl" id="ENSGEVT00005031615.1">
    <property type="protein sequence ID" value="ENSGEVP00005030101.1"/>
    <property type="gene ID" value="ENSGEVG00005021023.1"/>
</dbReference>
<reference evidence="2" key="1">
    <citation type="submission" date="2025-08" db="UniProtKB">
        <authorList>
            <consortium name="Ensembl"/>
        </authorList>
    </citation>
    <scope>IDENTIFICATION</scope>
</reference>
<dbReference type="Proteomes" id="UP000694390">
    <property type="component" value="Unassembled WGS sequence"/>
</dbReference>
<evidence type="ECO:0000313" key="3">
    <source>
        <dbReference type="Proteomes" id="UP000694390"/>
    </source>
</evidence>
<feature type="region of interest" description="Disordered" evidence="1">
    <location>
        <begin position="141"/>
        <end position="170"/>
    </location>
</feature>
<keyword evidence="3" id="KW-1185">Reference proteome</keyword>
<proteinExistence type="predicted"/>
<feature type="compositionally biased region" description="Basic and acidic residues" evidence="1">
    <location>
        <begin position="74"/>
        <end position="90"/>
    </location>
</feature>
<feature type="compositionally biased region" description="Basic and acidic residues" evidence="1">
    <location>
        <begin position="21"/>
        <end position="55"/>
    </location>
</feature>
<protein>
    <submittedName>
        <fullName evidence="2">Uncharacterized protein</fullName>
    </submittedName>
</protein>
<sequence>LLVPPRGGRGDRTGRYGAADRSQDDGVDGRTQRDHDYRDMDYRSYPRDFSSHETANEYDSSEDPTEPLGYPGDGDYRDQDYRPEPEEEQKASSIIMLRMLPQSASENDVGLGVGGWEPERLGSVPSSGRRVGSSAWEGCWEPGLLGSEPSSGRRVGSSGGEGGCWELLFH</sequence>
<dbReference type="OrthoDB" id="29221at2759"/>
<dbReference type="AlphaFoldDB" id="A0A8C5F311"/>
<reference evidence="2" key="2">
    <citation type="submission" date="2025-09" db="UniProtKB">
        <authorList>
            <consortium name="Ensembl"/>
        </authorList>
    </citation>
    <scope>IDENTIFICATION</scope>
</reference>
<evidence type="ECO:0000313" key="2">
    <source>
        <dbReference type="Ensembl" id="ENSGEVP00005030101.1"/>
    </source>
</evidence>
<feature type="compositionally biased region" description="Low complexity" evidence="1">
    <location>
        <begin position="146"/>
        <end position="156"/>
    </location>
</feature>